<sequence length="162" mass="18033">MLESAFTFAEAQQELESLVPLTDISEAHPAIVFDWNRHALDAFVGHVNTLLSGTREFPSWMKVEPPHVTAESITYDIVEYLATFGGYTIGRTLDVCDSELYYAHVGCGLLNIEGDLQECINCLPPGQYLATTATLANARRIPLRLKRLNRSRLGVSFRLAFA</sequence>
<organism evidence="1 2">
    <name type="scientific">Pythium oligandrum</name>
    <name type="common">Mycoparasitic fungus</name>
    <dbReference type="NCBI Taxonomy" id="41045"/>
    <lineage>
        <taxon>Eukaryota</taxon>
        <taxon>Sar</taxon>
        <taxon>Stramenopiles</taxon>
        <taxon>Oomycota</taxon>
        <taxon>Peronosporomycetes</taxon>
        <taxon>Pythiales</taxon>
        <taxon>Pythiaceae</taxon>
        <taxon>Pythium</taxon>
    </lineage>
</organism>
<proteinExistence type="predicted"/>
<evidence type="ECO:0000313" key="1">
    <source>
        <dbReference type="EMBL" id="TMW56104.1"/>
    </source>
</evidence>
<dbReference type="EMBL" id="SPLM01000146">
    <property type="protein sequence ID" value="TMW56104.1"/>
    <property type="molecule type" value="Genomic_DNA"/>
</dbReference>
<gene>
    <name evidence="1" type="ORF">Poli38472_008752</name>
</gene>
<evidence type="ECO:0000313" key="2">
    <source>
        <dbReference type="Proteomes" id="UP000794436"/>
    </source>
</evidence>
<protein>
    <submittedName>
        <fullName evidence="1">Uncharacterized protein</fullName>
    </submittedName>
</protein>
<reference evidence="1" key="1">
    <citation type="submission" date="2019-03" db="EMBL/GenBank/DDBJ databases">
        <title>Long read genome sequence of the mycoparasitic Pythium oligandrum ATCC 38472 isolated from sugarbeet rhizosphere.</title>
        <authorList>
            <person name="Gaulin E."/>
        </authorList>
    </citation>
    <scope>NUCLEOTIDE SEQUENCE</scope>
    <source>
        <strain evidence="1">ATCC 38472_TT</strain>
    </source>
</reference>
<dbReference type="Proteomes" id="UP000794436">
    <property type="component" value="Unassembled WGS sequence"/>
</dbReference>
<keyword evidence="2" id="KW-1185">Reference proteome</keyword>
<accession>A0A8K1C454</accession>
<comment type="caution">
    <text evidence="1">The sequence shown here is derived from an EMBL/GenBank/DDBJ whole genome shotgun (WGS) entry which is preliminary data.</text>
</comment>
<name>A0A8K1C454_PYTOL</name>
<dbReference type="AlphaFoldDB" id="A0A8K1C454"/>